<keyword evidence="1" id="KW-1133">Transmembrane helix</keyword>
<evidence type="ECO:0000256" key="1">
    <source>
        <dbReference type="SAM" id="Phobius"/>
    </source>
</evidence>
<proteinExistence type="predicted"/>
<accession>A0A5B7JGT1</accession>
<organism evidence="2 3">
    <name type="scientific">Portunus trituberculatus</name>
    <name type="common">Swimming crab</name>
    <name type="synonym">Neptunus trituberculatus</name>
    <dbReference type="NCBI Taxonomy" id="210409"/>
    <lineage>
        <taxon>Eukaryota</taxon>
        <taxon>Metazoa</taxon>
        <taxon>Ecdysozoa</taxon>
        <taxon>Arthropoda</taxon>
        <taxon>Crustacea</taxon>
        <taxon>Multicrustacea</taxon>
        <taxon>Malacostraca</taxon>
        <taxon>Eumalacostraca</taxon>
        <taxon>Eucarida</taxon>
        <taxon>Decapoda</taxon>
        <taxon>Pleocyemata</taxon>
        <taxon>Brachyura</taxon>
        <taxon>Eubrachyura</taxon>
        <taxon>Portunoidea</taxon>
        <taxon>Portunidae</taxon>
        <taxon>Portuninae</taxon>
        <taxon>Portunus</taxon>
    </lineage>
</organism>
<name>A0A5B7JGT1_PORTR</name>
<evidence type="ECO:0000313" key="3">
    <source>
        <dbReference type="Proteomes" id="UP000324222"/>
    </source>
</evidence>
<dbReference type="EMBL" id="VSRR010088149">
    <property type="protein sequence ID" value="MPC91554.1"/>
    <property type="molecule type" value="Genomic_DNA"/>
</dbReference>
<comment type="caution">
    <text evidence="2">The sequence shown here is derived from an EMBL/GenBank/DDBJ whole genome shotgun (WGS) entry which is preliminary data.</text>
</comment>
<protein>
    <submittedName>
        <fullName evidence="2">Uncharacterized protein</fullName>
    </submittedName>
</protein>
<sequence>MKAKAKYFLFARRVMAPSNVTQSEAQDLQLLPFRSLRSPSTSASASYLCPCLPMSASASPSASPSASASVSDGNCLLFIRNIRRAGKFLIYSFLLCVCVCVCVCFCIVS</sequence>
<feature type="transmembrane region" description="Helical" evidence="1">
    <location>
        <begin position="88"/>
        <end position="108"/>
    </location>
</feature>
<dbReference type="Proteomes" id="UP000324222">
    <property type="component" value="Unassembled WGS sequence"/>
</dbReference>
<dbReference type="AlphaFoldDB" id="A0A5B7JGT1"/>
<keyword evidence="3" id="KW-1185">Reference proteome</keyword>
<gene>
    <name evidence="2" type="ORF">E2C01_086600</name>
</gene>
<keyword evidence="1" id="KW-0472">Membrane</keyword>
<keyword evidence="1" id="KW-0812">Transmembrane</keyword>
<reference evidence="2 3" key="1">
    <citation type="submission" date="2019-05" db="EMBL/GenBank/DDBJ databases">
        <title>Another draft genome of Portunus trituberculatus and its Hox gene families provides insights of decapod evolution.</title>
        <authorList>
            <person name="Jeong J.-H."/>
            <person name="Song I."/>
            <person name="Kim S."/>
            <person name="Choi T."/>
            <person name="Kim D."/>
            <person name="Ryu S."/>
            <person name="Kim W."/>
        </authorList>
    </citation>
    <scope>NUCLEOTIDE SEQUENCE [LARGE SCALE GENOMIC DNA]</scope>
    <source>
        <tissue evidence="2">Muscle</tissue>
    </source>
</reference>
<evidence type="ECO:0000313" key="2">
    <source>
        <dbReference type="EMBL" id="MPC91554.1"/>
    </source>
</evidence>